<evidence type="ECO:0000259" key="2">
    <source>
        <dbReference type="Pfam" id="PF20432"/>
    </source>
</evidence>
<gene>
    <name evidence="3" type="ORF">N825_37180</name>
</gene>
<dbReference type="InterPro" id="IPR024467">
    <property type="entry name" value="Xre/MbcA/ParS-like_toxin-bd"/>
</dbReference>
<organism evidence="3 4">
    <name type="scientific">Skermanella stibiiresistens SB22</name>
    <dbReference type="NCBI Taxonomy" id="1385369"/>
    <lineage>
        <taxon>Bacteria</taxon>
        <taxon>Pseudomonadati</taxon>
        <taxon>Pseudomonadota</taxon>
        <taxon>Alphaproteobacteria</taxon>
        <taxon>Rhodospirillales</taxon>
        <taxon>Azospirillaceae</taxon>
        <taxon>Skermanella</taxon>
    </lineage>
</organism>
<feature type="domain" description="Antitoxin Xre/MbcA/ParS-like toxin-binding" evidence="1">
    <location>
        <begin position="84"/>
        <end position="133"/>
    </location>
</feature>
<dbReference type="InterPro" id="IPR011979">
    <property type="entry name" value="Antitox_Xre"/>
</dbReference>
<dbReference type="InterPro" id="IPR046847">
    <property type="entry name" value="Xre-like_HTH"/>
</dbReference>
<keyword evidence="4" id="KW-1185">Reference proteome</keyword>
<dbReference type="Pfam" id="PF09722">
    <property type="entry name" value="Xre_MbcA_ParS_C"/>
    <property type="match status" value="1"/>
</dbReference>
<dbReference type="Pfam" id="PF20432">
    <property type="entry name" value="Xre-like-HTH"/>
    <property type="match status" value="1"/>
</dbReference>
<proteinExistence type="predicted"/>
<accession>W9H2R4</accession>
<name>W9H2R4_9PROT</name>
<dbReference type="AlphaFoldDB" id="W9H2R4"/>
<dbReference type="NCBIfam" id="TIGR02293">
    <property type="entry name" value="TAS_TIGR02293"/>
    <property type="match status" value="1"/>
</dbReference>
<dbReference type="EMBL" id="AVFL01000008">
    <property type="protein sequence ID" value="EWY40344.1"/>
    <property type="molecule type" value="Genomic_DNA"/>
</dbReference>
<reference evidence="3 4" key="1">
    <citation type="submission" date="2013-08" db="EMBL/GenBank/DDBJ databases">
        <title>The genome sequence of Skermanella stibiiresistens.</title>
        <authorList>
            <person name="Zhu W."/>
            <person name="Wang G."/>
        </authorList>
    </citation>
    <scope>NUCLEOTIDE SEQUENCE [LARGE SCALE GENOMIC DNA]</scope>
    <source>
        <strain evidence="3 4">SB22</strain>
    </source>
</reference>
<evidence type="ECO:0000259" key="1">
    <source>
        <dbReference type="Pfam" id="PF09722"/>
    </source>
</evidence>
<sequence length="136" mass="14763">MALVGGEKTIGRGLASELDIARLIRGGLPVDVVDHLLDLGVISQAEVDRIIASPKQLMERRRKGCLTPDQSGRVIRVARVIADAMETFRSPDKALTWLHRPSAALEGEVPLDLLDTEEGARVVEHLLCRIAHGMAA</sequence>
<evidence type="ECO:0000313" key="3">
    <source>
        <dbReference type="EMBL" id="EWY40344.1"/>
    </source>
</evidence>
<dbReference type="Proteomes" id="UP000019486">
    <property type="component" value="Unassembled WGS sequence"/>
</dbReference>
<dbReference type="STRING" id="1385369.N825_37180"/>
<comment type="caution">
    <text evidence="3">The sequence shown here is derived from an EMBL/GenBank/DDBJ whole genome shotgun (WGS) entry which is preliminary data.</text>
</comment>
<protein>
    <submittedName>
        <fullName evidence="3">Antitoxin</fullName>
    </submittedName>
</protein>
<dbReference type="GO" id="GO:0003677">
    <property type="term" value="F:DNA binding"/>
    <property type="evidence" value="ECO:0007669"/>
    <property type="project" value="InterPro"/>
</dbReference>
<evidence type="ECO:0000313" key="4">
    <source>
        <dbReference type="Proteomes" id="UP000019486"/>
    </source>
</evidence>
<feature type="domain" description="Antitoxin Xre-like helix-turn-helix" evidence="2">
    <location>
        <begin position="19"/>
        <end position="79"/>
    </location>
</feature>